<dbReference type="InterPro" id="IPR029032">
    <property type="entry name" value="AhpD-like"/>
</dbReference>
<dbReference type="PANTHER" id="PTHR34846:SF5">
    <property type="entry name" value="CARBOXYMUCONOLACTONE DECARBOXYLASE-LIKE DOMAIN-CONTAINING PROTEIN"/>
    <property type="match status" value="1"/>
</dbReference>
<evidence type="ECO:0000313" key="2">
    <source>
        <dbReference type="Proteomes" id="UP000608154"/>
    </source>
</evidence>
<evidence type="ECO:0000313" key="1">
    <source>
        <dbReference type="EMBL" id="GGC11940.1"/>
    </source>
</evidence>
<evidence type="ECO:0008006" key="3">
    <source>
        <dbReference type="Google" id="ProtNLM"/>
    </source>
</evidence>
<reference evidence="1" key="1">
    <citation type="journal article" date="2014" name="Int. J. Syst. Evol. Microbiol.">
        <title>Complete genome sequence of Corynebacterium casei LMG S-19264T (=DSM 44701T), isolated from a smear-ripened cheese.</title>
        <authorList>
            <consortium name="US DOE Joint Genome Institute (JGI-PGF)"/>
            <person name="Walter F."/>
            <person name="Albersmeier A."/>
            <person name="Kalinowski J."/>
            <person name="Ruckert C."/>
        </authorList>
    </citation>
    <scope>NUCLEOTIDE SEQUENCE</scope>
    <source>
        <strain evidence="1">CGMCC 1.15095</strain>
    </source>
</reference>
<dbReference type="EMBL" id="BMHK01000031">
    <property type="protein sequence ID" value="GGC11940.1"/>
    <property type="molecule type" value="Genomic_DNA"/>
</dbReference>
<dbReference type="Proteomes" id="UP000608154">
    <property type="component" value="Unassembled WGS sequence"/>
</dbReference>
<dbReference type="Gene3D" id="1.20.1290.10">
    <property type="entry name" value="AhpD-like"/>
    <property type="match status" value="1"/>
</dbReference>
<protein>
    <recommendedName>
        <fullName evidence="3">Carboxymuconolactone decarboxylase family protein</fullName>
    </recommendedName>
</protein>
<dbReference type="AlphaFoldDB" id="A0A916X5T1"/>
<sequence length="210" mass="23624">MKLPTSRIKGVYWESDYPYDLDDATASELGELFDYVAQSYPEPEGRYISGGHAGISQLAQNPRIALNALKLTHAVLGERTWAKDHFDLRELIVQTVNLHFRSQYCFQAHVDVARRAGLTDEQQAMLSLWETADHVYSDEHKLIIEYTLAVCSGVVPDAIFARVVDRYGEKEAIECTAVIATWAFWAMILNATGTSFDFGFDKPVDDRSPA</sequence>
<gene>
    <name evidence="1" type="ORF">GCM10011494_33420</name>
</gene>
<reference evidence="1" key="2">
    <citation type="submission" date="2020-09" db="EMBL/GenBank/DDBJ databases">
        <authorList>
            <person name="Sun Q."/>
            <person name="Zhou Y."/>
        </authorList>
    </citation>
    <scope>NUCLEOTIDE SEQUENCE</scope>
    <source>
        <strain evidence="1">CGMCC 1.15095</strain>
    </source>
</reference>
<organism evidence="1 2">
    <name type="scientific">Novosphingobium endophyticum</name>
    <dbReference type="NCBI Taxonomy" id="1955250"/>
    <lineage>
        <taxon>Bacteria</taxon>
        <taxon>Pseudomonadati</taxon>
        <taxon>Pseudomonadota</taxon>
        <taxon>Alphaproteobacteria</taxon>
        <taxon>Sphingomonadales</taxon>
        <taxon>Sphingomonadaceae</taxon>
        <taxon>Novosphingobium</taxon>
    </lineage>
</organism>
<proteinExistence type="predicted"/>
<comment type="caution">
    <text evidence="1">The sequence shown here is derived from an EMBL/GenBank/DDBJ whole genome shotgun (WGS) entry which is preliminary data.</text>
</comment>
<keyword evidence="2" id="KW-1185">Reference proteome</keyword>
<dbReference type="RefSeq" id="WP_188772696.1">
    <property type="nucleotide sequence ID" value="NZ_BMHK01000031.1"/>
</dbReference>
<dbReference type="PANTHER" id="PTHR34846">
    <property type="entry name" value="4-CARBOXYMUCONOLACTONE DECARBOXYLASE FAMILY PROTEIN (AFU_ORTHOLOGUE AFUA_6G11590)"/>
    <property type="match status" value="1"/>
</dbReference>
<name>A0A916X5T1_9SPHN</name>
<accession>A0A916X5T1</accession>
<dbReference type="SUPFAM" id="SSF69118">
    <property type="entry name" value="AhpD-like"/>
    <property type="match status" value="1"/>
</dbReference>